<dbReference type="Pfam" id="PF04657">
    <property type="entry name" value="DMT_YdcZ"/>
    <property type="match status" value="1"/>
</dbReference>
<feature type="transmembrane region" description="Helical" evidence="1">
    <location>
        <begin position="77"/>
        <end position="104"/>
    </location>
</feature>
<dbReference type="InterPro" id="IPR006750">
    <property type="entry name" value="YdcZ"/>
</dbReference>
<evidence type="ECO:0000313" key="2">
    <source>
        <dbReference type="EMBL" id="MTH78072.1"/>
    </source>
</evidence>
<dbReference type="EMBL" id="WMIE01000004">
    <property type="protein sequence ID" value="MTH78072.1"/>
    <property type="molecule type" value="Genomic_DNA"/>
</dbReference>
<keyword evidence="1" id="KW-1133">Transmembrane helix</keyword>
<dbReference type="AlphaFoldDB" id="A0A6L6J7I8"/>
<keyword evidence="1" id="KW-0812">Transmembrane</keyword>
<feature type="transmembrane region" description="Helical" evidence="1">
    <location>
        <begin position="52"/>
        <end position="71"/>
    </location>
</feature>
<dbReference type="PANTHER" id="PTHR34821:SF2">
    <property type="entry name" value="INNER MEMBRANE PROTEIN YDCZ"/>
    <property type="match status" value="1"/>
</dbReference>
<dbReference type="GO" id="GO:0005886">
    <property type="term" value="C:plasma membrane"/>
    <property type="evidence" value="ECO:0007669"/>
    <property type="project" value="TreeGrafter"/>
</dbReference>
<comment type="caution">
    <text evidence="2">The sequence shown here is derived from an EMBL/GenBank/DDBJ whole genome shotgun (WGS) entry which is preliminary data.</text>
</comment>
<protein>
    <recommendedName>
        <fullName evidence="4">EamA-like transporter family protein</fullName>
    </recommendedName>
</protein>
<keyword evidence="1" id="KW-0472">Membrane</keyword>
<evidence type="ECO:0008006" key="4">
    <source>
        <dbReference type="Google" id="ProtNLM"/>
    </source>
</evidence>
<organism evidence="2 3">
    <name type="scientific">Paracoccus aestuariivivens</name>
    <dbReference type="NCBI Taxonomy" id="1820333"/>
    <lineage>
        <taxon>Bacteria</taxon>
        <taxon>Pseudomonadati</taxon>
        <taxon>Pseudomonadota</taxon>
        <taxon>Alphaproteobacteria</taxon>
        <taxon>Rhodobacterales</taxon>
        <taxon>Paracoccaceae</taxon>
        <taxon>Paracoccus</taxon>
    </lineage>
</organism>
<dbReference type="Proteomes" id="UP000478183">
    <property type="component" value="Unassembled WGS sequence"/>
</dbReference>
<feature type="transmembrane region" description="Helical" evidence="1">
    <location>
        <begin position="20"/>
        <end position="40"/>
    </location>
</feature>
<proteinExistence type="predicted"/>
<gene>
    <name evidence="2" type="ORF">GL286_10060</name>
</gene>
<sequence>MVLSNSMMAAHTTPLFSSLTAHGVGSVVAGIALWGVWLLRRGQAEPIAKRHIPLWAYLGGISGALTVIITSSTANSALALTGTLALGLAGQVVLALIFDVFGAMGIERRLPRKNDLIALAAIIAGTILIIFARGAS</sequence>
<dbReference type="OrthoDB" id="4244824at2"/>
<accession>A0A6L6J7I8</accession>
<reference evidence="2 3" key="1">
    <citation type="submission" date="2019-11" db="EMBL/GenBank/DDBJ databases">
        <authorList>
            <person name="Dong K."/>
        </authorList>
    </citation>
    <scope>NUCLEOTIDE SEQUENCE [LARGE SCALE GENOMIC DNA]</scope>
    <source>
        <strain evidence="2 3">NBRC 111993</strain>
    </source>
</reference>
<name>A0A6L6J7I8_9RHOB</name>
<evidence type="ECO:0000256" key="1">
    <source>
        <dbReference type="SAM" id="Phobius"/>
    </source>
</evidence>
<feature type="transmembrane region" description="Helical" evidence="1">
    <location>
        <begin position="116"/>
        <end position="135"/>
    </location>
</feature>
<keyword evidence="3" id="KW-1185">Reference proteome</keyword>
<evidence type="ECO:0000313" key="3">
    <source>
        <dbReference type="Proteomes" id="UP000478183"/>
    </source>
</evidence>
<dbReference type="PANTHER" id="PTHR34821">
    <property type="entry name" value="INNER MEMBRANE PROTEIN YDCZ"/>
    <property type="match status" value="1"/>
</dbReference>